<organism evidence="3 4">
    <name type="scientific">Mycena venus</name>
    <dbReference type="NCBI Taxonomy" id="2733690"/>
    <lineage>
        <taxon>Eukaryota</taxon>
        <taxon>Fungi</taxon>
        <taxon>Dikarya</taxon>
        <taxon>Basidiomycota</taxon>
        <taxon>Agaricomycotina</taxon>
        <taxon>Agaricomycetes</taxon>
        <taxon>Agaricomycetidae</taxon>
        <taxon>Agaricales</taxon>
        <taxon>Marasmiineae</taxon>
        <taxon>Mycenaceae</taxon>
        <taxon>Mycena</taxon>
    </lineage>
</organism>
<dbReference type="AlphaFoldDB" id="A0A8H6X4W7"/>
<keyword evidence="2" id="KW-0812">Transmembrane</keyword>
<feature type="region of interest" description="Disordered" evidence="1">
    <location>
        <begin position="304"/>
        <end position="382"/>
    </location>
</feature>
<feature type="compositionally biased region" description="Basic residues" evidence="1">
    <location>
        <begin position="373"/>
        <end position="382"/>
    </location>
</feature>
<evidence type="ECO:0000256" key="1">
    <source>
        <dbReference type="SAM" id="MobiDB-lite"/>
    </source>
</evidence>
<feature type="compositionally biased region" description="Basic and acidic residues" evidence="1">
    <location>
        <begin position="355"/>
        <end position="364"/>
    </location>
</feature>
<feature type="transmembrane region" description="Helical" evidence="2">
    <location>
        <begin position="20"/>
        <end position="41"/>
    </location>
</feature>
<keyword evidence="2" id="KW-0472">Membrane</keyword>
<feature type="transmembrane region" description="Helical" evidence="2">
    <location>
        <begin position="53"/>
        <end position="71"/>
    </location>
</feature>
<reference evidence="3" key="1">
    <citation type="submission" date="2020-05" db="EMBL/GenBank/DDBJ databases">
        <title>Mycena genomes resolve the evolution of fungal bioluminescence.</title>
        <authorList>
            <person name="Tsai I.J."/>
        </authorList>
    </citation>
    <scope>NUCLEOTIDE SEQUENCE</scope>
    <source>
        <strain evidence="3">CCC161011</strain>
    </source>
</reference>
<dbReference type="EMBL" id="JACAZI010000026">
    <property type="protein sequence ID" value="KAF7334532.1"/>
    <property type="molecule type" value="Genomic_DNA"/>
</dbReference>
<keyword evidence="4" id="KW-1185">Reference proteome</keyword>
<evidence type="ECO:0000313" key="3">
    <source>
        <dbReference type="EMBL" id="KAF7334532.1"/>
    </source>
</evidence>
<proteinExistence type="predicted"/>
<protein>
    <submittedName>
        <fullName evidence="3">Uncharacterized protein</fullName>
    </submittedName>
</protein>
<evidence type="ECO:0000256" key="2">
    <source>
        <dbReference type="SAM" id="Phobius"/>
    </source>
</evidence>
<dbReference type="Proteomes" id="UP000620124">
    <property type="component" value="Unassembled WGS sequence"/>
</dbReference>
<feature type="compositionally biased region" description="Polar residues" evidence="1">
    <location>
        <begin position="338"/>
        <end position="354"/>
    </location>
</feature>
<keyword evidence="2" id="KW-1133">Transmembrane helix</keyword>
<comment type="caution">
    <text evidence="3">The sequence shown here is derived from an EMBL/GenBank/DDBJ whole genome shotgun (WGS) entry which is preliminary data.</text>
</comment>
<evidence type="ECO:0000313" key="4">
    <source>
        <dbReference type="Proteomes" id="UP000620124"/>
    </source>
</evidence>
<gene>
    <name evidence="3" type="ORF">MVEN_02283000</name>
</gene>
<accession>A0A8H6X4W7</accession>
<sequence>MPSLQYSSASAPSFSLSSSGIIALVLLLMLAFGGWGCISLWCRLQRGDGLVCAMRRCVLFYFISVFFHISASEFDYGSYRVPCREAKRAAPASVLARARARIPLRLKRSVVVPSLKRLPRRCPYSLRHFAYPHPPRAVSSPRCCSGPRAPSKDDAVAYLVKARIRLGVTSKAAVLGKSPFGALCRSITPIAVNEVPASFATIRTRVSHGPSPLRVVFTASEPEPEPAPISATTASDIEEHSIAHALASLLASVYHAEDDDAVRFALLENSDAASGSDDPFEFDLGRAVPTPAPVDVAVTTPPLDIPTTIVESPSLTIGDGPKPTSRKRSNSFIGWRQGLSSKGTAHSGTKGSSSRQEKENDRFLRVPSPSRSSRLRPRRPRI</sequence>
<name>A0A8H6X4W7_9AGAR</name>